<dbReference type="Proteomes" id="UP000010716">
    <property type="component" value="Unassembled WGS sequence"/>
</dbReference>
<name>F5L5Z8_CALTT</name>
<evidence type="ECO:0000313" key="1">
    <source>
        <dbReference type="EMBL" id="EGL83239.1"/>
    </source>
</evidence>
<dbReference type="Gene3D" id="2.40.70.10">
    <property type="entry name" value="Acid Proteases"/>
    <property type="match status" value="1"/>
</dbReference>
<reference evidence="1 2" key="1">
    <citation type="journal article" date="2011" name="J. Bacteriol.">
        <title>Draft genome sequence of the thermoalkaliphilic Caldalkalibacillus thermarum strain TA2.A1.</title>
        <authorList>
            <person name="Kalamorz F."/>
            <person name="Keis S."/>
            <person name="McMillan D.G."/>
            <person name="Olsson K."/>
            <person name="Stanton J.A."/>
            <person name="Stockwell P."/>
            <person name="Black M.A."/>
            <person name="Klingeman D.M."/>
            <person name="Land M.L."/>
            <person name="Han C.S."/>
            <person name="Martin S.L."/>
            <person name="Becher S.A."/>
            <person name="Peddie C.J."/>
            <person name="Morgan H.W."/>
            <person name="Matthies D."/>
            <person name="Preiss L."/>
            <person name="Meier T."/>
            <person name="Brown S.D."/>
            <person name="Cook G.M."/>
        </authorList>
    </citation>
    <scope>NUCLEOTIDE SEQUENCE [LARGE SCALE GENOMIC DNA]</scope>
    <source>
        <strain evidence="1 2">TA2.A1</strain>
    </source>
</reference>
<accession>F5L5Z8</accession>
<evidence type="ECO:0008006" key="3">
    <source>
        <dbReference type="Google" id="ProtNLM"/>
    </source>
</evidence>
<comment type="caution">
    <text evidence="1">The sequence shown here is derived from an EMBL/GenBank/DDBJ whole genome shotgun (WGS) entry which is preliminary data.</text>
</comment>
<organism evidence="1 2">
    <name type="scientific">Caldalkalibacillus thermarum (strain TA2.A1)</name>
    <dbReference type="NCBI Taxonomy" id="986075"/>
    <lineage>
        <taxon>Bacteria</taxon>
        <taxon>Bacillati</taxon>
        <taxon>Bacillota</taxon>
        <taxon>Bacilli</taxon>
        <taxon>Bacillales</taxon>
        <taxon>Bacillaceae</taxon>
        <taxon>Caldalkalibacillus</taxon>
    </lineage>
</organism>
<evidence type="ECO:0000313" key="2">
    <source>
        <dbReference type="Proteomes" id="UP000010716"/>
    </source>
</evidence>
<dbReference type="InterPro" id="IPR034122">
    <property type="entry name" value="Retropepsin-like_bacterial"/>
</dbReference>
<dbReference type="eggNOG" id="COG3577">
    <property type="taxonomic scope" value="Bacteria"/>
</dbReference>
<dbReference type="Pfam" id="PF13650">
    <property type="entry name" value="Asp_protease_2"/>
    <property type="match status" value="1"/>
</dbReference>
<dbReference type="EMBL" id="AFCE01000118">
    <property type="protein sequence ID" value="EGL83239.1"/>
    <property type="molecule type" value="Genomic_DNA"/>
</dbReference>
<gene>
    <name evidence="1" type="ORF">CathTA2_1211</name>
</gene>
<dbReference type="SUPFAM" id="SSF50630">
    <property type="entry name" value="Acid proteases"/>
    <property type="match status" value="1"/>
</dbReference>
<sequence length="128" mass="13981">MTMNLDYKNGLLYTSITLTYQGKSAVIEQVIVDTGAAQTLISADAVFDLGIYATPHDELTIMSGIGGMDYAFRKRIDRVTFGSFEVHSLPLDFGNLDEGFGINGIIGLDILVKGKFIIDLADMIILQK</sequence>
<protein>
    <recommendedName>
        <fullName evidence="3">Peptidase A2 domain-containing protein</fullName>
    </recommendedName>
</protein>
<proteinExistence type="predicted"/>
<dbReference type="AlphaFoldDB" id="F5L5Z8"/>
<dbReference type="InterPro" id="IPR021109">
    <property type="entry name" value="Peptidase_aspartic_dom_sf"/>
</dbReference>
<dbReference type="CDD" id="cd05483">
    <property type="entry name" value="retropepsin_like_bacteria"/>
    <property type="match status" value="1"/>
</dbReference>